<organism evidence="7 8">
    <name type="scientific">Coptis chinensis</name>
    <dbReference type="NCBI Taxonomy" id="261450"/>
    <lineage>
        <taxon>Eukaryota</taxon>
        <taxon>Viridiplantae</taxon>
        <taxon>Streptophyta</taxon>
        <taxon>Embryophyta</taxon>
        <taxon>Tracheophyta</taxon>
        <taxon>Spermatophyta</taxon>
        <taxon>Magnoliopsida</taxon>
        <taxon>Ranunculales</taxon>
        <taxon>Ranunculaceae</taxon>
        <taxon>Coptidoideae</taxon>
        <taxon>Coptis</taxon>
    </lineage>
</organism>
<dbReference type="AlphaFoldDB" id="A0A835M5L4"/>
<keyword evidence="5" id="KW-0067">ATP-binding</keyword>
<dbReference type="SUPFAM" id="SSF52540">
    <property type="entry name" value="P-loop containing nucleoside triphosphate hydrolases"/>
    <property type="match status" value="1"/>
</dbReference>
<accession>A0A835M5L4</accession>
<dbReference type="InterPro" id="IPR025753">
    <property type="entry name" value="AAA_N_dom"/>
</dbReference>
<dbReference type="Proteomes" id="UP000631114">
    <property type="component" value="Unassembled WGS sequence"/>
</dbReference>
<dbReference type="InterPro" id="IPR050747">
    <property type="entry name" value="Mitochondrial_chaperone_BCS1"/>
</dbReference>
<comment type="cofactor">
    <cofactor evidence="1">
        <name>Mg(2+)</name>
        <dbReference type="ChEBI" id="CHEBI:18420"/>
    </cofactor>
</comment>
<comment type="similarity">
    <text evidence="2">Belongs to the AAA ATPase family. BCS1 subfamily.</text>
</comment>
<keyword evidence="5" id="KW-0547">Nucleotide-binding</keyword>
<dbReference type="GO" id="GO:0005524">
    <property type="term" value="F:ATP binding"/>
    <property type="evidence" value="ECO:0007669"/>
    <property type="project" value="UniProtKB-KW"/>
</dbReference>
<dbReference type="InterPro" id="IPR027417">
    <property type="entry name" value="P-loop_NTPase"/>
</dbReference>
<reference evidence="7 8" key="1">
    <citation type="submission" date="2020-10" db="EMBL/GenBank/DDBJ databases">
        <title>The Coptis chinensis genome and diversification of protoberbering-type alkaloids.</title>
        <authorList>
            <person name="Wang B."/>
            <person name="Shu S."/>
            <person name="Song C."/>
            <person name="Liu Y."/>
        </authorList>
    </citation>
    <scope>NUCLEOTIDE SEQUENCE [LARGE SCALE GENOMIC DNA]</scope>
    <source>
        <strain evidence="7">HL-2020</strain>
        <tissue evidence="7">Leaf</tissue>
    </source>
</reference>
<evidence type="ECO:0000256" key="5">
    <source>
        <dbReference type="RuleBase" id="RU003651"/>
    </source>
</evidence>
<evidence type="ECO:0000256" key="1">
    <source>
        <dbReference type="ARBA" id="ARBA00001946"/>
    </source>
</evidence>
<dbReference type="PROSITE" id="PS00674">
    <property type="entry name" value="AAA"/>
    <property type="match status" value="1"/>
</dbReference>
<evidence type="ECO:0000313" key="8">
    <source>
        <dbReference type="Proteomes" id="UP000631114"/>
    </source>
</evidence>
<dbReference type="PANTHER" id="PTHR23070">
    <property type="entry name" value="BCS1 AAA-TYPE ATPASE"/>
    <property type="match status" value="1"/>
</dbReference>
<evidence type="ECO:0000256" key="2">
    <source>
        <dbReference type="ARBA" id="ARBA00007448"/>
    </source>
</evidence>
<dbReference type="OrthoDB" id="10251412at2759"/>
<evidence type="ECO:0000256" key="4">
    <source>
        <dbReference type="ARBA" id="ARBA00049360"/>
    </source>
</evidence>
<dbReference type="Gene3D" id="3.40.50.300">
    <property type="entry name" value="P-loop containing nucleotide triphosphate hydrolases"/>
    <property type="match status" value="1"/>
</dbReference>
<dbReference type="Pfam" id="PF00004">
    <property type="entry name" value="AAA"/>
    <property type="match status" value="1"/>
</dbReference>
<dbReference type="InterPro" id="IPR003959">
    <property type="entry name" value="ATPase_AAA_core"/>
</dbReference>
<dbReference type="InterPro" id="IPR003593">
    <property type="entry name" value="AAA+_ATPase"/>
</dbReference>
<proteinExistence type="inferred from homology"/>
<dbReference type="InterPro" id="IPR003960">
    <property type="entry name" value="ATPase_AAA_CS"/>
</dbReference>
<evidence type="ECO:0000259" key="6">
    <source>
        <dbReference type="SMART" id="SM00382"/>
    </source>
</evidence>
<dbReference type="Pfam" id="PF14363">
    <property type="entry name" value="AAA_assoc"/>
    <property type="match status" value="1"/>
</dbReference>
<comment type="caution">
    <text evidence="7">The sequence shown here is derived from an EMBL/GenBank/DDBJ whole genome shotgun (WGS) entry which is preliminary data.</text>
</comment>
<name>A0A835M5L4_9MAGN</name>
<dbReference type="Pfam" id="PF25568">
    <property type="entry name" value="AAA_lid_At3g28540"/>
    <property type="match status" value="1"/>
</dbReference>
<dbReference type="CDD" id="cd19510">
    <property type="entry name" value="RecA-like_BCS1"/>
    <property type="match status" value="1"/>
</dbReference>
<protein>
    <recommendedName>
        <fullName evidence="6">AAA+ ATPase domain-containing protein</fullName>
    </recommendedName>
</protein>
<keyword evidence="3" id="KW-0460">Magnesium</keyword>
<dbReference type="SMART" id="SM00382">
    <property type="entry name" value="AAA"/>
    <property type="match status" value="1"/>
</dbReference>
<evidence type="ECO:0000256" key="3">
    <source>
        <dbReference type="ARBA" id="ARBA00022842"/>
    </source>
</evidence>
<keyword evidence="8" id="KW-1185">Reference proteome</keyword>
<dbReference type="GO" id="GO:0006950">
    <property type="term" value="P:response to stress"/>
    <property type="evidence" value="ECO:0007669"/>
    <property type="project" value="UniProtKB-ARBA"/>
</dbReference>
<dbReference type="InterPro" id="IPR058017">
    <property type="entry name" value="At3g28540-like_C"/>
</dbReference>
<feature type="domain" description="AAA+ ATPase" evidence="6">
    <location>
        <begin position="248"/>
        <end position="384"/>
    </location>
</feature>
<gene>
    <name evidence="7" type="ORF">IFM89_010730</name>
</gene>
<dbReference type="GO" id="GO:0016887">
    <property type="term" value="F:ATP hydrolysis activity"/>
    <property type="evidence" value="ECO:0007669"/>
    <property type="project" value="InterPro"/>
</dbReference>
<comment type="catalytic activity">
    <reaction evidence="4">
        <text>ATP + H2O = ADP + phosphate + H(+)</text>
        <dbReference type="Rhea" id="RHEA:13065"/>
        <dbReference type="ChEBI" id="CHEBI:15377"/>
        <dbReference type="ChEBI" id="CHEBI:15378"/>
        <dbReference type="ChEBI" id="CHEBI:30616"/>
        <dbReference type="ChEBI" id="CHEBI:43474"/>
        <dbReference type="ChEBI" id="CHEBI:456216"/>
    </reaction>
</comment>
<dbReference type="EMBL" id="JADFTS010000002">
    <property type="protein sequence ID" value="KAF9620080.1"/>
    <property type="molecule type" value="Genomic_DNA"/>
</dbReference>
<evidence type="ECO:0000313" key="7">
    <source>
        <dbReference type="EMBL" id="KAF9620080.1"/>
    </source>
</evidence>
<dbReference type="Gene3D" id="6.10.280.40">
    <property type="match status" value="1"/>
</dbReference>
<sequence length="450" mass="51652">MSDYRLVATTVCQALTSVAASVVLFQSFSQTILPNNSQEYVYGYIRHVATRMSRQLTMTIREYDGLFGDELYEAAEIYLAGKINPSTKKLRVSKPKSEKSFRVAMEKDEEVVDVYEGVKFKWRMNSEQVKNNAQGSNNFTVSLRQVENRSFELSFHDKYKDMVLGSYLPYVLEEAKIIMDEKKTVKLFAVNYDGIYETLGNVWTSVNFNHPSTFETLALDPQLKKNIISDLDGFVKRKEYYKRVGRAWKRGYLLYGPPGTGKSSLVAAMANYLNFDIYDLDLNQIRYNSELRKLMVATANRSILVVEDVDCSSLMLDREKEQELSVDDKRQVTLSGMLNSIDGLWSSCGDERIIVFTTNHKHKLDPALLRPGRMDVHIHMSYCTPDGFKVLASNYLQIQKHPLFENIENLMKNVEVTPAEVAEKLMKNDLPDIVIQELLDFLEEKKENST</sequence>